<keyword evidence="2" id="KW-1185">Reference proteome</keyword>
<reference evidence="1 2" key="1">
    <citation type="journal article" date="2011" name="Plasmid">
        <title>Streptomyces turgidiscabies Car8 contains a modular pathogenicity island that shares virulence genes with other actinobacterial plant pathogens.</title>
        <authorList>
            <person name="Huguet-Tapia J.C."/>
            <person name="Badger J.H."/>
            <person name="Loria R."/>
            <person name="Pettis G.S."/>
        </authorList>
    </citation>
    <scope>NUCLEOTIDE SEQUENCE [LARGE SCALE GENOMIC DNA]</scope>
    <source>
        <strain evidence="1 2">Car8</strain>
    </source>
</reference>
<dbReference type="InterPro" id="IPR043761">
    <property type="entry name" value="DUF5707"/>
</dbReference>
<dbReference type="Pfam" id="PF18968">
    <property type="entry name" value="DUF5707"/>
    <property type="match status" value="1"/>
</dbReference>
<evidence type="ECO:0000313" key="1">
    <source>
        <dbReference type="EMBL" id="ELP68931.1"/>
    </source>
</evidence>
<comment type="caution">
    <text evidence="1">The sequence shown here is derived from an EMBL/GenBank/DDBJ whole genome shotgun (WGS) entry which is preliminary data.</text>
</comment>
<name>L7FCY5_STRT8</name>
<sequence>MARRTVLAVTAGVVVLGGAGAFALAYAGEQPPSVAHSAASFVAPVGDRAGSLTFTTDVTASSGVKSVKVLAWPANSEFAKKGLTAKDMASVESAVCKPSGGDTVHCTYKVPVTRTDAETSERGVWHVAVLATSKDGDTKLVTEAADFNVA</sequence>
<accession>L7FCY5</accession>
<evidence type="ECO:0000313" key="2">
    <source>
        <dbReference type="Proteomes" id="UP000010931"/>
    </source>
</evidence>
<evidence type="ECO:0008006" key="3">
    <source>
        <dbReference type="Google" id="ProtNLM"/>
    </source>
</evidence>
<dbReference type="EMBL" id="AEJB01000189">
    <property type="protein sequence ID" value="ELP68931.1"/>
    <property type="molecule type" value="Genomic_DNA"/>
</dbReference>
<dbReference type="RefSeq" id="WP_006375861.1">
    <property type="nucleotide sequence ID" value="NZ_AEJB01000189.1"/>
</dbReference>
<gene>
    <name evidence="1" type="ORF">STRTUCAR8_05817</name>
</gene>
<dbReference type="GeneID" id="97406937"/>
<dbReference type="Proteomes" id="UP000010931">
    <property type="component" value="Unassembled WGS sequence"/>
</dbReference>
<dbReference type="PATRIC" id="fig|698760.3.peg.2361"/>
<dbReference type="AlphaFoldDB" id="L7FCY5"/>
<proteinExistence type="predicted"/>
<organism evidence="1 2">
    <name type="scientific">Streptomyces turgidiscabies (strain Car8)</name>
    <dbReference type="NCBI Taxonomy" id="698760"/>
    <lineage>
        <taxon>Bacteria</taxon>
        <taxon>Bacillati</taxon>
        <taxon>Actinomycetota</taxon>
        <taxon>Actinomycetes</taxon>
        <taxon>Kitasatosporales</taxon>
        <taxon>Streptomycetaceae</taxon>
        <taxon>Streptomyces</taxon>
    </lineage>
</organism>
<protein>
    <recommendedName>
        <fullName evidence="3">Tat pathway signal sequence domain protein</fullName>
    </recommendedName>
</protein>